<name>A0A1L9SKD7_9EURO</name>
<feature type="compositionally biased region" description="Polar residues" evidence="1">
    <location>
        <begin position="147"/>
        <end position="180"/>
    </location>
</feature>
<dbReference type="VEuPathDB" id="FungiDB:ASPZODRAFT_131173"/>
<dbReference type="PANTHER" id="PTHR42070">
    <property type="entry name" value="FILAMENT ASSOCIATED PROTEIN, PUTATIVE (AFU_ORTHOLOGUE AFUA_8G06630)-RELATED"/>
    <property type="match status" value="1"/>
</dbReference>
<dbReference type="EMBL" id="KV878340">
    <property type="protein sequence ID" value="OJJ47627.1"/>
    <property type="molecule type" value="Genomic_DNA"/>
</dbReference>
<proteinExistence type="predicted"/>
<gene>
    <name evidence="2" type="ORF">ASPZODRAFT_131173</name>
</gene>
<evidence type="ECO:0000313" key="2">
    <source>
        <dbReference type="EMBL" id="OJJ47627.1"/>
    </source>
</evidence>
<protein>
    <recommendedName>
        <fullName evidence="4">BZIP domain-containing protein</fullName>
    </recommendedName>
</protein>
<keyword evidence="3" id="KW-1185">Reference proteome</keyword>
<dbReference type="OrthoDB" id="4505928at2759"/>
<evidence type="ECO:0000313" key="3">
    <source>
        <dbReference type="Proteomes" id="UP000184188"/>
    </source>
</evidence>
<feature type="region of interest" description="Disordered" evidence="1">
    <location>
        <begin position="141"/>
        <end position="180"/>
    </location>
</feature>
<sequence length="270" mass="29928">MEPESEQKKLERLARVRDNQRKSRARKQEYVRELEQKVAACNEDARLKDVQHRIAVQALEGENRRLRQLIAYLGVHPAAVEEYVRTSDNPVANKKVAIPAAASRCDAGSSCESSSASACKTQQQQQQQQLDPCLQSEVPTGRLEQGVQLNSTRDSTNGSTSDMMSPNTRQTSISEVSGTPPMTVTPDEEICGCCNDPLDDTWPSVEAGDLNTTLCSVAGELLRQYNIKGMDVCEIREKLWAGFRKGTIPGQGCRVENQLLFQVLDEMSNL</sequence>
<dbReference type="Gene3D" id="1.20.5.170">
    <property type="match status" value="1"/>
</dbReference>
<dbReference type="PANTHER" id="PTHR42070:SF1">
    <property type="entry name" value="FILAMENT ASSOCIATED PROTEIN, PUTATIVE (AFU_ORTHOLOGUE AFUA_8G06630)-RELATED"/>
    <property type="match status" value="1"/>
</dbReference>
<accession>A0A1L9SKD7</accession>
<dbReference type="CDD" id="cd14688">
    <property type="entry name" value="bZIP_YAP"/>
    <property type="match status" value="1"/>
</dbReference>
<evidence type="ECO:0008006" key="4">
    <source>
        <dbReference type="Google" id="ProtNLM"/>
    </source>
</evidence>
<evidence type="ECO:0000256" key="1">
    <source>
        <dbReference type="SAM" id="MobiDB-lite"/>
    </source>
</evidence>
<organism evidence="2 3">
    <name type="scientific">Penicilliopsis zonata CBS 506.65</name>
    <dbReference type="NCBI Taxonomy" id="1073090"/>
    <lineage>
        <taxon>Eukaryota</taxon>
        <taxon>Fungi</taxon>
        <taxon>Dikarya</taxon>
        <taxon>Ascomycota</taxon>
        <taxon>Pezizomycotina</taxon>
        <taxon>Eurotiomycetes</taxon>
        <taxon>Eurotiomycetidae</taxon>
        <taxon>Eurotiales</taxon>
        <taxon>Aspergillaceae</taxon>
        <taxon>Penicilliopsis</taxon>
    </lineage>
</organism>
<dbReference type="STRING" id="1073090.A0A1L9SKD7"/>
<dbReference type="Proteomes" id="UP000184188">
    <property type="component" value="Unassembled WGS sequence"/>
</dbReference>
<dbReference type="GeneID" id="34609153"/>
<dbReference type="AlphaFoldDB" id="A0A1L9SKD7"/>
<feature type="region of interest" description="Disordered" evidence="1">
    <location>
        <begin position="1"/>
        <end position="26"/>
    </location>
</feature>
<dbReference type="RefSeq" id="XP_022582137.1">
    <property type="nucleotide sequence ID" value="XM_022722688.1"/>
</dbReference>
<reference evidence="3" key="1">
    <citation type="journal article" date="2017" name="Genome Biol.">
        <title>Comparative genomics reveals high biological diversity and specific adaptations in the industrially and medically important fungal genus Aspergillus.</title>
        <authorList>
            <person name="de Vries R.P."/>
            <person name="Riley R."/>
            <person name="Wiebenga A."/>
            <person name="Aguilar-Osorio G."/>
            <person name="Amillis S."/>
            <person name="Uchima C.A."/>
            <person name="Anderluh G."/>
            <person name="Asadollahi M."/>
            <person name="Askin M."/>
            <person name="Barry K."/>
            <person name="Battaglia E."/>
            <person name="Bayram O."/>
            <person name="Benocci T."/>
            <person name="Braus-Stromeyer S.A."/>
            <person name="Caldana C."/>
            <person name="Canovas D."/>
            <person name="Cerqueira G.C."/>
            <person name="Chen F."/>
            <person name="Chen W."/>
            <person name="Choi C."/>
            <person name="Clum A."/>
            <person name="Dos Santos R.A."/>
            <person name="Damasio A.R."/>
            <person name="Diallinas G."/>
            <person name="Emri T."/>
            <person name="Fekete E."/>
            <person name="Flipphi M."/>
            <person name="Freyberg S."/>
            <person name="Gallo A."/>
            <person name="Gournas C."/>
            <person name="Habgood R."/>
            <person name="Hainaut M."/>
            <person name="Harispe M.L."/>
            <person name="Henrissat B."/>
            <person name="Hilden K.S."/>
            <person name="Hope R."/>
            <person name="Hossain A."/>
            <person name="Karabika E."/>
            <person name="Karaffa L."/>
            <person name="Karanyi Z."/>
            <person name="Krasevec N."/>
            <person name="Kuo A."/>
            <person name="Kusch H."/>
            <person name="LaButti K."/>
            <person name="Lagendijk E.L."/>
            <person name="Lapidus A."/>
            <person name="Levasseur A."/>
            <person name="Lindquist E."/>
            <person name="Lipzen A."/>
            <person name="Logrieco A.F."/>
            <person name="MacCabe A."/>
            <person name="Maekelae M.R."/>
            <person name="Malavazi I."/>
            <person name="Melin P."/>
            <person name="Meyer V."/>
            <person name="Mielnichuk N."/>
            <person name="Miskei M."/>
            <person name="Molnar A.P."/>
            <person name="Mule G."/>
            <person name="Ngan C.Y."/>
            <person name="Orejas M."/>
            <person name="Orosz E."/>
            <person name="Ouedraogo J.P."/>
            <person name="Overkamp K.M."/>
            <person name="Park H.-S."/>
            <person name="Perrone G."/>
            <person name="Piumi F."/>
            <person name="Punt P.J."/>
            <person name="Ram A.F."/>
            <person name="Ramon A."/>
            <person name="Rauscher S."/>
            <person name="Record E."/>
            <person name="Riano-Pachon D.M."/>
            <person name="Robert V."/>
            <person name="Roehrig J."/>
            <person name="Ruller R."/>
            <person name="Salamov A."/>
            <person name="Salih N.S."/>
            <person name="Samson R.A."/>
            <person name="Sandor E."/>
            <person name="Sanguinetti M."/>
            <person name="Schuetze T."/>
            <person name="Sepcic K."/>
            <person name="Shelest E."/>
            <person name="Sherlock G."/>
            <person name="Sophianopoulou V."/>
            <person name="Squina F.M."/>
            <person name="Sun H."/>
            <person name="Susca A."/>
            <person name="Todd R.B."/>
            <person name="Tsang A."/>
            <person name="Unkles S.E."/>
            <person name="van de Wiele N."/>
            <person name="van Rossen-Uffink D."/>
            <person name="Oliveira J.V."/>
            <person name="Vesth T.C."/>
            <person name="Visser J."/>
            <person name="Yu J.-H."/>
            <person name="Zhou M."/>
            <person name="Andersen M.R."/>
            <person name="Archer D.B."/>
            <person name="Baker S.E."/>
            <person name="Benoit I."/>
            <person name="Brakhage A.A."/>
            <person name="Braus G.H."/>
            <person name="Fischer R."/>
            <person name="Frisvad J.C."/>
            <person name="Goldman G.H."/>
            <person name="Houbraken J."/>
            <person name="Oakley B."/>
            <person name="Pocsi I."/>
            <person name="Scazzocchio C."/>
            <person name="Seiboth B."/>
            <person name="vanKuyk P.A."/>
            <person name="Wortman J."/>
            <person name="Dyer P.S."/>
            <person name="Grigoriev I.V."/>
        </authorList>
    </citation>
    <scope>NUCLEOTIDE SEQUENCE [LARGE SCALE GENOMIC DNA]</scope>
    <source>
        <strain evidence="3">CBS 506.65</strain>
    </source>
</reference>